<evidence type="ECO:0000259" key="1">
    <source>
        <dbReference type="Pfam" id="PF00561"/>
    </source>
</evidence>
<evidence type="ECO:0000313" key="2">
    <source>
        <dbReference type="EMBL" id="MEK0082268.1"/>
    </source>
</evidence>
<keyword evidence="2" id="KW-0378">Hydrolase</keyword>
<keyword evidence="3" id="KW-1185">Reference proteome</keyword>
<comment type="caution">
    <text evidence="2">The sequence shown here is derived from an EMBL/GenBank/DDBJ whole genome shotgun (WGS) entry which is preliminary data.</text>
</comment>
<dbReference type="RefSeq" id="WP_418158116.1">
    <property type="nucleotide sequence ID" value="NZ_JBBLZC010000002.1"/>
</dbReference>
<sequence>MIPRSWRADGAWRQFVSAHGSGCAVAVVLVHGYLCMSRSLYWQGLLPLRCELAVRGCSVVGSCQPRTGPVAARARRLASFLDALPYRRLILIGHSMGGLDARYAASRLDPEHRISHVVTIGTPHRGTAVADWALRDTVWLTRFARCIDRGALLDLSLEGAERLNAAMPDREDVGYVSLAGICPADRLGSTFRRMAERVMQDEGPNDGVVSLRSAMRGPLAVSIRANHLELIGHRMLGGVATPEASRSVQPVSVLRALLRRILADAVAEAVGPSRGRGQR</sequence>
<dbReference type="Gene3D" id="3.40.50.1820">
    <property type="entry name" value="alpha/beta hydrolase"/>
    <property type="match status" value="1"/>
</dbReference>
<dbReference type="Pfam" id="PF00561">
    <property type="entry name" value="Abhydrolase_1"/>
    <property type="match status" value="1"/>
</dbReference>
<dbReference type="Proteomes" id="UP001375743">
    <property type="component" value="Unassembled WGS sequence"/>
</dbReference>
<name>A0ABU8XM81_9PROT</name>
<dbReference type="GO" id="GO:0016787">
    <property type="term" value="F:hydrolase activity"/>
    <property type="evidence" value="ECO:0007669"/>
    <property type="project" value="UniProtKB-KW"/>
</dbReference>
<evidence type="ECO:0000313" key="3">
    <source>
        <dbReference type="Proteomes" id="UP001375743"/>
    </source>
</evidence>
<protein>
    <submittedName>
        <fullName evidence="2">Alpha/beta fold hydrolase</fullName>
    </submittedName>
</protein>
<dbReference type="InterPro" id="IPR029058">
    <property type="entry name" value="AB_hydrolase_fold"/>
</dbReference>
<organism evidence="2 3">
    <name type="scientific">Benzoatithermus flavus</name>
    <dbReference type="NCBI Taxonomy" id="3108223"/>
    <lineage>
        <taxon>Bacteria</taxon>
        <taxon>Pseudomonadati</taxon>
        <taxon>Pseudomonadota</taxon>
        <taxon>Alphaproteobacteria</taxon>
        <taxon>Geminicoccales</taxon>
        <taxon>Geminicoccaceae</taxon>
        <taxon>Benzoatithermus</taxon>
    </lineage>
</organism>
<proteinExistence type="predicted"/>
<dbReference type="EMBL" id="JBBLZC010000002">
    <property type="protein sequence ID" value="MEK0082268.1"/>
    <property type="molecule type" value="Genomic_DNA"/>
</dbReference>
<gene>
    <name evidence="2" type="ORF">U1T56_03830</name>
</gene>
<dbReference type="SUPFAM" id="SSF53474">
    <property type="entry name" value="alpha/beta-Hydrolases"/>
    <property type="match status" value="1"/>
</dbReference>
<feature type="domain" description="AB hydrolase-1" evidence="1">
    <location>
        <begin position="71"/>
        <end position="128"/>
    </location>
</feature>
<accession>A0ABU8XM81</accession>
<dbReference type="InterPro" id="IPR000073">
    <property type="entry name" value="AB_hydrolase_1"/>
</dbReference>
<reference evidence="2 3" key="1">
    <citation type="submission" date="2024-01" db="EMBL/GenBank/DDBJ databases">
        <title>Multi-omics insights into the function and evolution of sodium benzoate biodegradation pathways in Benzoatithermus flavus gen. nov., sp. nov. from hot spring.</title>
        <authorList>
            <person name="Hu C.-J."/>
            <person name="Li W.-J."/>
        </authorList>
    </citation>
    <scope>NUCLEOTIDE SEQUENCE [LARGE SCALE GENOMIC DNA]</scope>
    <source>
        <strain evidence="2 3">SYSU G07066</strain>
    </source>
</reference>